<dbReference type="RefSeq" id="WP_120682803.1">
    <property type="nucleotide sequence ID" value="NZ_RBAL01000015.1"/>
</dbReference>
<keyword evidence="1" id="KW-0472">Membrane</keyword>
<proteinExistence type="predicted"/>
<organism evidence="2 3">
    <name type="scientific">Streptomyces hoynatensis</name>
    <dbReference type="NCBI Taxonomy" id="1141874"/>
    <lineage>
        <taxon>Bacteria</taxon>
        <taxon>Bacillati</taxon>
        <taxon>Actinomycetota</taxon>
        <taxon>Actinomycetes</taxon>
        <taxon>Kitasatosporales</taxon>
        <taxon>Streptomycetaceae</taxon>
        <taxon>Streptomyces</taxon>
    </lineage>
</organism>
<evidence type="ECO:0000256" key="1">
    <source>
        <dbReference type="SAM" id="Phobius"/>
    </source>
</evidence>
<dbReference type="Proteomes" id="UP000272474">
    <property type="component" value="Unassembled WGS sequence"/>
</dbReference>
<name>A0A3A9YTY4_9ACTN</name>
<comment type="caution">
    <text evidence="2">The sequence shown here is derived from an EMBL/GenBank/DDBJ whole genome shotgun (WGS) entry which is preliminary data.</text>
</comment>
<evidence type="ECO:0000313" key="2">
    <source>
        <dbReference type="EMBL" id="RKN38974.1"/>
    </source>
</evidence>
<keyword evidence="3" id="KW-1185">Reference proteome</keyword>
<evidence type="ECO:0000313" key="3">
    <source>
        <dbReference type="Proteomes" id="UP000272474"/>
    </source>
</evidence>
<dbReference type="AlphaFoldDB" id="A0A3A9YTY4"/>
<dbReference type="OrthoDB" id="4238667at2"/>
<sequence>MDEWGIALIAAGSALAGSLVTGWFTWIVGNRQAEAARHAGDRQADALLDTVRRTLEDGRAVRLLDLRRQTYVQFLQAAHVALVARRSPGRAAEDGQSLARALAAVELEGPGEVAHAARGFVASLSGHVPVEEIDRARDAFADAARAALSAPVPS</sequence>
<gene>
    <name evidence="2" type="ORF">D7294_22565</name>
</gene>
<keyword evidence="1" id="KW-1133">Transmembrane helix</keyword>
<feature type="transmembrane region" description="Helical" evidence="1">
    <location>
        <begin position="6"/>
        <end position="28"/>
    </location>
</feature>
<keyword evidence="1" id="KW-0812">Transmembrane</keyword>
<accession>A0A3A9YTY4</accession>
<dbReference type="EMBL" id="RBAL01000015">
    <property type="protein sequence ID" value="RKN38974.1"/>
    <property type="molecule type" value="Genomic_DNA"/>
</dbReference>
<reference evidence="2 3" key="1">
    <citation type="journal article" date="2014" name="Int. J. Syst. Evol. Microbiol.">
        <title>Streptomyces hoynatensis sp. nov., isolated from deep marine sediment.</title>
        <authorList>
            <person name="Veyisoglu A."/>
            <person name="Sahin N."/>
        </authorList>
    </citation>
    <scope>NUCLEOTIDE SEQUENCE [LARGE SCALE GENOMIC DNA]</scope>
    <source>
        <strain evidence="2 3">KCTC 29097</strain>
    </source>
</reference>
<protein>
    <submittedName>
        <fullName evidence="2">Uncharacterized protein</fullName>
    </submittedName>
</protein>